<dbReference type="GO" id="GO:0015833">
    <property type="term" value="P:peptide transport"/>
    <property type="evidence" value="ECO:0007669"/>
    <property type="project" value="InterPro"/>
</dbReference>
<dbReference type="GO" id="GO:0016887">
    <property type="term" value="F:ATP hydrolysis activity"/>
    <property type="evidence" value="ECO:0007669"/>
    <property type="project" value="InterPro"/>
</dbReference>
<keyword evidence="5" id="KW-0997">Cell inner membrane</keyword>
<dbReference type="PROSITE" id="PS00211">
    <property type="entry name" value="ABC_TRANSPORTER_1"/>
    <property type="match status" value="1"/>
</dbReference>
<accession>A0AAE3DTS0</accession>
<dbReference type="EMBL" id="JAJEPR010000018">
    <property type="protein sequence ID" value="MCC2190367.1"/>
    <property type="molecule type" value="Genomic_DNA"/>
</dbReference>
<dbReference type="CDD" id="cd03257">
    <property type="entry name" value="ABC_NikE_OppD_transporters"/>
    <property type="match status" value="1"/>
</dbReference>
<sequence length="329" mass="36245">MGKKVLDVKNLTIQYRTDLETVHAVNGISFSLEKGETLGLVGETGAGKTTTALGIMGLLPERTAVIPEGSIEFEGTDLLKLSEQEMQKVRGSQISMIFQDPMTALNPVLPVGKQIGEALFLHNEENLSKDEIEKKVEETLELVGIPKARKVEYPYQFSGGMRQRVVIAIALVCNPALLIADEPTTALDVTIQAQILTMICNLQRKYGTSVIMITHDLGVVAETCDKVAIMYAGEAVEYGTLADIFTGENHHPYTVGLFGSIPSLTEESKRLHPIEGLMPDPTEKPAGCWFAPRCRHCTEKCKKQVPPVYEKNGHQIRCHLFGGEERKVR</sequence>
<keyword evidence="9" id="KW-0472">Membrane</keyword>
<dbReference type="InterPro" id="IPR050388">
    <property type="entry name" value="ABC_Ni/Peptide_Import"/>
</dbReference>
<dbReference type="Pfam" id="PF08352">
    <property type="entry name" value="oligo_HPY"/>
    <property type="match status" value="1"/>
</dbReference>
<feature type="domain" description="ABC transporter" evidence="10">
    <location>
        <begin position="6"/>
        <end position="257"/>
    </location>
</feature>
<dbReference type="AlphaFoldDB" id="A0AAE3DTS0"/>
<evidence type="ECO:0000313" key="12">
    <source>
        <dbReference type="Proteomes" id="UP001197875"/>
    </source>
</evidence>
<keyword evidence="12" id="KW-1185">Reference proteome</keyword>
<dbReference type="RefSeq" id="WP_227615469.1">
    <property type="nucleotide sequence ID" value="NZ_JAJEPR010000018.1"/>
</dbReference>
<proteinExistence type="inferred from homology"/>
<dbReference type="InterPro" id="IPR017871">
    <property type="entry name" value="ABC_transporter-like_CS"/>
</dbReference>
<dbReference type="PANTHER" id="PTHR43297">
    <property type="entry name" value="OLIGOPEPTIDE TRANSPORT ATP-BINDING PROTEIN APPD"/>
    <property type="match status" value="1"/>
</dbReference>
<keyword evidence="3" id="KW-0813">Transport</keyword>
<name>A0AAE3DTS0_9FIRM</name>
<evidence type="ECO:0000256" key="9">
    <source>
        <dbReference type="ARBA" id="ARBA00023136"/>
    </source>
</evidence>
<dbReference type="NCBIfam" id="TIGR01727">
    <property type="entry name" value="oligo_HPY"/>
    <property type="match status" value="1"/>
</dbReference>
<comment type="subcellular location">
    <subcellularLocation>
        <location evidence="1">Cell membrane</location>
        <topology evidence="1">Peripheral membrane protein</topology>
    </subcellularLocation>
</comment>
<comment type="similarity">
    <text evidence="2">Belongs to the ABC transporter superfamily.</text>
</comment>
<protein>
    <submittedName>
        <fullName evidence="11">ABC transporter ATP-binding protein</fullName>
    </submittedName>
</protein>
<keyword evidence="6" id="KW-0547">Nucleotide-binding</keyword>
<dbReference type="InterPro" id="IPR013563">
    <property type="entry name" value="Oligopep_ABC_C"/>
</dbReference>
<evidence type="ECO:0000256" key="2">
    <source>
        <dbReference type="ARBA" id="ARBA00005417"/>
    </source>
</evidence>
<evidence type="ECO:0000256" key="5">
    <source>
        <dbReference type="ARBA" id="ARBA00022519"/>
    </source>
</evidence>
<comment type="caution">
    <text evidence="11">The sequence shown here is derived from an EMBL/GenBank/DDBJ whole genome shotgun (WGS) entry which is preliminary data.</text>
</comment>
<dbReference type="GO" id="GO:0005886">
    <property type="term" value="C:plasma membrane"/>
    <property type="evidence" value="ECO:0007669"/>
    <property type="project" value="UniProtKB-SubCell"/>
</dbReference>
<organism evidence="11 12">
    <name type="scientific">Fusicatenibacter faecihominis</name>
    <dbReference type="NCBI Taxonomy" id="2881276"/>
    <lineage>
        <taxon>Bacteria</taxon>
        <taxon>Bacillati</taxon>
        <taxon>Bacillota</taxon>
        <taxon>Clostridia</taxon>
        <taxon>Lachnospirales</taxon>
        <taxon>Lachnospiraceae</taxon>
        <taxon>Fusicatenibacter</taxon>
    </lineage>
</organism>
<evidence type="ECO:0000256" key="4">
    <source>
        <dbReference type="ARBA" id="ARBA00022475"/>
    </source>
</evidence>
<evidence type="ECO:0000313" key="11">
    <source>
        <dbReference type="EMBL" id="MCC2190367.1"/>
    </source>
</evidence>
<evidence type="ECO:0000259" key="10">
    <source>
        <dbReference type="PROSITE" id="PS50893"/>
    </source>
</evidence>
<dbReference type="Pfam" id="PF00005">
    <property type="entry name" value="ABC_tran"/>
    <property type="match status" value="1"/>
</dbReference>
<dbReference type="PROSITE" id="PS50893">
    <property type="entry name" value="ABC_TRANSPORTER_2"/>
    <property type="match status" value="1"/>
</dbReference>
<dbReference type="Gene3D" id="3.40.50.300">
    <property type="entry name" value="P-loop containing nucleotide triphosphate hydrolases"/>
    <property type="match status" value="1"/>
</dbReference>
<dbReference type="SMART" id="SM00382">
    <property type="entry name" value="AAA"/>
    <property type="match status" value="1"/>
</dbReference>
<dbReference type="InterPro" id="IPR027417">
    <property type="entry name" value="P-loop_NTPase"/>
</dbReference>
<dbReference type="PANTHER" id="PTHR43297:SF14">
    <property type="entry name" value="ATPASE AAA-TYPE CORE DOMAIN-CONTAINING PROTEIN"/>
    <property type="match status" value="1"/>
</dbReference>
<evidence type="ECO:0000256" key="7">
    <source>
        <dbReference type="ARBA" id="ARBA00022840"/>
    </source>
</evidence>
<evidence type="ECO:0000256" key="6">
    <source>
        <dbReference type="ARBA" id="ARBA00022741"/>
    </source>
</evidence>
<keyword evidence="8" id="KW-1278">Translocase</keyword>
<keyword evidence="7 11" id="KW-0067">ATP-binding</keyword>
<evidence type="ECO:0000256" key="1">
    <source>
        <dbReference type="ARBA" id="ARBA00004202"/>
    </source>
</evidence>
<dbReference type="SUPFAM" id="SSF52540">
    <property type="entry name" value="P-loop containing nucleoside triphosphate hydrolases"/>
    <property type="match status" value="1"/>
</dbReference>
<evidence type="ECO:0000256" key="8">
    <source>
        <dbReference type="ARBA" id="ARBA00022967"/>
    </source>
</evidence>
<gene>
    <name evidence="11" type="ORF">LKD71_11205</name>
</gene>
<reference evidence="11 12" key="1">
    <citation type="submission" date="2021-10" db="EMBL/GenBank/DDBJ databases">
        <title>Anaerobic single-cell dispensing facilitates the cultivation of human gut bacteria.</title>
        <authorList>
            <person name="Afrizal A."/>
        </authorList>
    </citation>
    <scope>NUCLEOTIDE SEQUENCE [LARGE SCALE GENOMIC DNA]</scope>
    <source>
        <strain evidence="11 12">CLA-AA-H277</strain>
    </source>
</reference>
<keyword evidence="4" id="KW-1003">Cell membrane</keyword>
<dbReference type="InterPro" id="IPR003593">
    <property type="entry name" value="AAA+_ATPase"/>
</dbReference>
<evidence type="ECO:0000256" key="3">
    <source>
        <dbReference type="ARBA" id="ARBA00022448"/>
    </source>
</evidence>
<dbReference type="GO" id="GO:0005524">
    <property type="term" value="F:ATP binding"/>
    <property type="evidence" value="ECO:0007669"/>
    <property type="project" value="UniProtKB-KW"/>
</dbReference>
<dbReference type="InterPro" id="IPR003439">
    <property type="entry name" value="ABC_transporter-like_ATP-bd"/>
</dbReference>
<dbReference type="FunFam" id="3.40.50.300:FF:000016">
    <property type="entry name" value="Oligopeptide ABC transporter ATP-binding component"/>
    <property type="match status" value="1"/>
</dbReference>
<dbReference type="Proteomes" id="UP001197875">
    <property type="component" value="Unassembled WGS sequence"/>
</dbReference>